<evidence type="ECO:0000313" key="2">
    <source>
        <dbReference type="Proteomes" id="UP000006410"/>
    </source>
</evidence>
<organism evidence="1 2">
    <name type="scientific">Bifidobacterium longum subsp. longum 1-6B</name>
    <dbReference type="NCBI Taxonomy" id="1161744"/>
    <lineage>
        <taxon>Bacteria</taxon>
        <taxon>Bacillati</taxon>
        <taxon>Actinomycetota</taxon>
        <taxon>Actinomycetes</taxon>
        <taxon>Bifidobacteriales</taxon>
        <taxon>Bifidobacteriaceae</taxon>
        <taxon>Bifidobacterium</taxon>
    </lineage>
</organism>
<reference evidence="1 2" key="1">
    <citation type="journal article" date="2013" name="Genome Announc.">
        <title>Draft Genome Sequences of Two Pairs of Human Intestinal Bifidobacterium longum subsp. longum Strains, 44B and 1-6B and 35B and 2-2B, Consecutively Isolated from Two Children after a 5-Year Time Period.</title>
        <authorList>
            <person name="Shkoporov A.N."/>
            <person name="Efimov B.A."/>
            <person name="Khokhlova E.V."/>
            <person name="Chaplin A.V."/>
            <person name="Kafarskaya L.I."/>
            <person name="Durkin A.S."/>
            <person name="McCorrison J."/>
            <person name="Torralba M."/>
            <person name="Gillis M."/>
            <person name="Sutton G."/>
            <person name="Weibel D.B."/>
            <person name="Nelson K.E."/>
            <person name="Smeianov V.V."/>
        </authorList>
    </citation>
    <scope>NUCLEOTIDE SEQUENCE [LARGE SCALE GENOMIC DNA]</scope>
    <source>
        <strain evidence="1 2">1-6B</strain>
    </source>
</reference>
<proteinExistence type="predicted"/>
<name>A0AA87LR07_BIFLL</name>
<gene>
    <name evidence="1" type="ORF">HMPREF1313_0870</name>
</gene>
<accession>A0AA87LR07</accession>
<comment type="caution">
    <text evidence="1">The sequence shown here is derived from an EMBL/GenBank/DDBJ whole genome shotgun (WGS) entry which is preliminary data.</text>
</comment>
<dbReference type="EMBL" id="AJTF01000163">
    <property type="protein sequence ID" value="EIJ21976.1"/>
    <property type="molecule type" value="Genomic_DNA"/>
</dbReference>
<evidence type="ECO:0000313" key="1">
    <source>
        <dbReference type="EMBL" id="EIJ21976.1"/>
    </source>
</evidence>
<sequence length="53" mass="5892">MPPCRYHHSSFPGTFPRILHCVRVGHDHGRFSFATAGFSTYVVRACRLPASCG</sequence>
<dbReference type="AlphaFoldDB" id="A0AA87LR07"/>
<protein>
    <submittedName>
        <fullName evidence="1">Uncharacterized protein</fullName>
    </submittedName>
</protein>
<dbReference type="Proteomes" id="UP000006410">
    <property type="component" value="Unassembled WGS sequence"/>
</dbReference>